<proteinExistence type="predicted"/>
<name>A0AAD9UEG1_RIDPI</name>
<accession>A0AAD9UEG1</accession>
<evidence type="ECO:0000256" key="1">
    <source>
        <dbReference type="SAM" id="MobiDB-lite"/>
    </source>
</evidence>
<dbReference type="EMBL" id="JAODUO010000200">
    <property type="protein sequence ID" value="KAK2186437.1"/>
    <property type="molecule type" value="Genomic_DNA"/>
</dbReference>
<comment type="caution">
    <text evidence="2">The sequence shown here is derived from an EMBL/GenBank/DDBJ whole genome shotgun (WGS) entry which is preliminary data.</text>
</comment>
<feature type="compositionally biased region" description="Basic and acidic residues" evidence="1">
    <location>
        <begin position="8"/>
        <end position="19"/>
    </location>
</feature>
<protein>
    <submittedName>
        <fullName evidence="2">Uncharacterized protein</fullName>
    </submittedName>
</protein>
<organism evidence="2 3">
    <name type="scientific">Ridgeia piscesae</name>
    <name type="common">Tubeworm</name>
    <dbReference type="NCBI Taxonomy" id="27915"/>
    <lineage>
        <taxon>Eukaryota</taxon>
        <taxon>Metazoa</taxon>
        <taxon>Spiralia</taxon>
        <taxon>Lophotrochozoa</taxon>
        <taxon>Annelida</taxon>
        <taxon>Polychaeta</taxon>
        <taxon>Sedentaria</taxon>
        <taxon>Canalipalpata</taxon>
        <taxon>Sabellida</taxon>
        <taxon>Siboglinidae</taxon>
        <taxon>Ridgeia</taxon>
    </lineage>
</organism>
<evidence type="ECO:0000313" key="2">
    <source>
        <dbReference type="EMBL" id="KAK2186437.1"/>
    </source>
</evidence>
<dbReference type="AlphaFoldDB" id="A0AAD9UEG1"/>
<dbReference type="Proteomes" id="UP001209878">
    <property type="component" value="Unassembled WGS sequence"/>
</dbReference>
<keyword evidence="3" id="KW-1185">Reference proteome</keyword>
<reference evidence="2" key="1">
    <citation type="journal article" date="2023" name="Mol. Biol. Evol.">
        <title>Third-Generation Sequencing Reveals the Adaptive Role of the Epigenome in Three Deep-Sea Polychaetes.</title>
        <authorList>
            <person name="Perez M."/>
            <person name="Aroh O."/>
            <person name="Sun Y."/>
            <person name="Lan Y."/>
            <person name="Juniper S.K."/>
            <person name="Young C.R."/>
            <person name="Angers B."/>
            <person name="Qian P.Y."/>
        </authorList>
    </citation>
    <scope>NUCLEOTIDE SEQUENCE</scope>
    <source>
        <strain evidence="2">R07B-5</strain>
    </source>
</reference>
<feature type="compositionally biased region" description="Basic and acidic residues" evidence="1">
    <location>
        <begin position="54"/>
        <end position="86"/>
    </location>
</feature>
<evidence type="ECO:0000313" key="3">
    <source>
        <dbReference type="Proteomes" id="UP001209878"/>
    </source>
</evidence>
<sequence>MPYANDELPPRYETSEDRSGWTGGHGYWPSLSGRGQPQYIGPHEFVPPLSTTGHRLDTYREPHEYMPPKYDSGRREANYSGRHDGGPPRSSDAPPPYQVALRGGHIMTSSWNHYR</sequence>
<gene>
    <name evidence="2" type="ORF">NP493_200g03022</name>
</gene>
<feature type="region of interest" description="Disordered" evidence="1">
    <location>
        <begin position="1"/>
        <end position="115"/>
    </location>
</feature>